<name>A0A4P6YU23_9LACO</name>
<keyword evidence="1" id="KW-0732">Signal</keyword>
<dbReference type="InterPro" id="IPR038765">
    <property type="entry name" value="Papain-like_cys_pep_sf"/>
</dbReference>
<feature type="domain" description="Lectin-like" evidence="2">
    <location>
        <begin position="364"/>
        <end position="515"/>
    </location>
</feature>
<evidence type="ECO:0000313" key="3">
    <source>
        <dbReference type="EMBL" id="QBO36206.1"/>
    </source>
</evidence>
<proteinExistence type="predicted"/>
<evidence type="ECO:0000259" key="2">
    <source>
        <dbReference type="Pfam" id="PF18560"/>
    </source>
</evidence>
<dbReference type="Gene3D" id="3.90.70.10">
    <property type="entry name" value="Cysteine proteinases"/>
    <property type="match status" value="1"/>
</dbReference>
<dbReference type="SUPFAM" id="SSF54001">
    <property type="entry name" value="Cysteine proteinases"/>
    <property type="match status" value="1"/>
</dbReference>
<reference evidence="4" key="1">
    <citation type="submission" date="2019-03" db="EMBL/GenBank/DDBJ databases">
        <title>Weissella sp. 26KH-42 Genome sequencing.</title>
        <authorList>
            <person name="Heo J."/>
            <person name="Kim S.-J."/>
            <person name="Kim J.-S."/>
            <person name="Hong S.-B."/>
            <person name="Kwon S.-W."/>
        </authorList>
    </citation>
    <scope>NUCLEOTIDE SEQUENCE [LARGE SCALE GENOMIC DNA]</scope>
    <source>
        <strain evidence="4">26KH-42</strain>
    </source>
</reference>
<gene>
    <name evidence="3" type="ORF">EQG49_06910</name>
</gene>
<feature type="chain" id="PRO_5039521258" description="Lectin-like domain-containing protein" evidence="1">
    <location>
        <begin position="23"/>
        <end position="520"/>
    </location>
</feature>
<evidence type="ECO:0000313" key="4">
    <source>
        <dbReference type="Proteomes" id="UP000292886"/>
    </source>
</evidence>
<evidence type="ECO:0000256" key="1">
    <source>
        <dbReference type="SAM" id="SignalP"/>
    </source>
</evidence>
<dbReference type="KEGG" id="wei:EQG49_06910"/>
<dbReference type="AlphaFoldDB" id="A0A4P6YU23"/>
<organism evidence="3 4">
    <name type="scientific">Periweissella cryptocerci</name>
    <dbReference type="NCBI Taxonomy" id="2506420"/>
    <lineage>
        <taxon>Bacteria</taxon>
        <taxon>Bacillati</taxon>
        <taxon>Bacillota</taxon>
        <taxon>Bacilli</taxon>
        <taxon>Lactobacillales</taxon>
        <taxon>Lactobacillaceae</taxon>
        <taxon>Periweissella</taxon>
    </lineage>
</organism>
<dbReference type="InterPro" id="IPR040528">
    <property type="entry name" value="Lectin-like"/>
</dbReference>
<feature type="signal peptide" evidence="1">
    <location>
        <begin position="1"/>
        <end position="22"/>
    </location>
</feature>
<dbReference type="OrthoDB" id="3648721at2"/>
<sequence>MKFKKIILASLAALLVFSPATAVLADTNLNQALPKLGSNNTYSAPLTTQQTQVPKAAGLPTKYDPRGSRFATPVGNQNYLDICWAYTATDLMALSLRKSQGIQRTFSPNYYNYLLATNAFTQGNKNLMAQPRKLNGGGDDTWAEVAAFQGYTPVSKNVMGTPVYPTSAGRNIKSFAKITKKHQSMNVAGIFDIWGITSGSTATMRNRANQIKQYVRDYGGASLAVEAEETFDSLFSTNTPVYTKTLPDKAYTSYVPVSALNKVPTSSSQGYKRATADHQVTIVGWDDNYDRHNFNQTPPANGAFLVKSSWGTSVLDKGYAWLSYYDLYVLQSDLHAVKTGKKQSYKQYTQVNGAPQAYDQFAKRKALYLANTYKAKKVKKNKVEKLKQFSFYTMQNNVKYTVYFARKGLKTGKITSMKGIKKVGSGTITRSGLQKIKLKKAQSLKSNSDFTVIVRVNSSNKASFLMPVQVLSKKGRTTYPIVKTGRSYISTQSKHFKWKNYTNSVGGNMYINAYTKTVKK</sequence>
<dbReference type="CDD" id="cd02619">
    <property type="entry name" value="Peptidase_C1"/>
    <property type="match status" value="1"/>
</dbReference>
<protein>
    <recommendedName>
        <fullName evidence="2">Lectin-like domain-containing protein</fullName>
    </recommendedName>
</protein>
<dbReference type="EMBL" id="CP037940">
    <property type="protein sequence ID" value="QBO36206.1"/>
    <property type="molecule type" value="Genomic_DNA"/>
</dbReference>
<dbReference type="Proteomes" id="UP000292886">
    <property type="component" value="Chromosome"/>
</dbReference>
<keyword evidence="4" id="KW-1185">Reference proteome</keyword>
<accession>A0A4P6YU23</accession>
<dbReference type="Pfam" id="PF18560">
    <property type="entry name" value="Lectin_like"/>
    <property type="match status" value="1"/>
</dbReference>
<dbReference type="RefSeq" id="WP_133363284.1">
    <property type="nucleotide sequence ID" value="NZ_CP037940.1"/>
</dbReference>